<dbReference type="PANTHER" id="PTHR43106:SF1">
    <property type="entry name" value="DEHYDROGENASE-RELATED"/>
    <property type="match status" value="1"/>
</dbReference>
<name>G9BAN5_9ARCH</name>
<dbReference type="InterPro" id="IPR017900">
    <property type="entry name" value="4Fe4S_Fe_S_CS"/>
</dbReference>
<organism evidence="2">
    <name type="scientific">uncultured marine crenarchaeote E37-7F</name>
    <dbReference type="NCBI Taxonomy" id="907717"/>
    <lineage>
        <taxon>Archaea</taxon>
        <taxon>Candidatus Bathyarchaeota</taxon>
        <taxon>environmental samples</taxon>
    </lineage>
</organism>
<dbReference type="SUPFAM" id="SSF51905">
    <property type="entry name" value="FAD/NAD(P)-binding domain"/>
    <property type="match status" value="1"/>
</dbReference>
<dbReference type="InterPro" id="IPR036188">
    <property type="entry name" value="FAD/NAD-bd_sf"/>
</dbReference>
<dbReference type="PANTHER" id="PTHR43106">
    <property type="entry name" value="DEHYDROGENASE-RELATED"/>
    <property type="match status" value="1"/>
</dbReference>
<evidence type="ECO:0000313" key="2">
    <source>
        <dbReference type="EMBL" id="ADQ54391.1"/>
    </source>
</evidence>
<accession>G9BAN5</accession>
<protein>
    <submittedName>
        <fullName evidence="2">FAD dependent oxidoreductase</fullName>
    </submittedName>
</protein>
<dbReference type="Pfam" id="PF21688">
    <property type="entry name" value="FAD-depend_C"/>
    <property type="match status" value="1"/>
</dbReference>
<gene>
    <name evidence="2" type="ORF">E37-7F_8</name>
</gene>
<proteinExistence type="predicted"/>
<dbReference type="AlphaFoldDB" id="G9BAN5"/>
<dbReference type="PRINTS" id="PR00368">
    <property type="entry name" value="FADPNR"/>
</dbReference>
<sequence length="457" mass="49990">MNYDVVIVGAGPAGLFAGREIAQQSKMKILIIDMGKRVEERFCPATEYKQCTKCSPCAIMCGIGGAGTLSSGLLNLKPDIGGNLGDLLQDESAAWTLVKYIDDIFLENGAPQEIFNPSQEEAEELERKAAAVGVRFIPIPQRHIGTDNAPTVIKKFEDKIKRQGVKLLLKKKVSRIDEGRVTLNDGSKITAKYILAAPGRSGANWLAQEAKRLKIPTEYQPIDIGVRVEVPAVVMDPIIKINRDPKFHIFPTTYDDLVRTFCVNSRGYVVQEVYDDFIGVNGAAMTEKTSKNTNFALLVRVGLTEPLEDTTAYGRTIAMQSTTLGGGRPLLQRLRDLKRGRRSNWDRINQGTVRPTLINVTPGDVSMGLTHRIVTDLLEALEKLDYVIPGVASHSTLLYAPEIKFSANRINTNQDLETNIKNLFVAGDGAGLSRGLITAAATGVIAARGILKKENVE</sequence>
<dbReference type="InterPro" id="IPR049516">
    <property type="entry name" value="FAD-depend_C"/>
</dbReference>
<dbReference type="EMBL" id="HQ214611">
    <property type="protein sequence ID" value="ADQ54391.1"/>
    <property type="molecule type" value="Genomic_DNA"/>
</dbReference>
<dbReference type="InterPro" id="IPR028348">
    <property type="entry name" value="FAD-binding_protein"/>
</dbReference>
<dbReference type="Gene3D" id="3.50.50.60">
    <property type="entry name" value="FAD/NAD(P)-binding domain"/>
    <property type="match status" value="3"/>
</dbReference>
<dbReference type="PROSITE" id="PS00198">
    <property type="entry name" value="4FE4S_FER_1"/>
    <property type="match status" value="1"/>
</dbReference>
<reference evidence="2" key="1">
    <citation type="journal article" date="2012" name="Environ. Microbiol.">
        <title>Genetic structure of three fosmid-fragments encoding 16S rRNA genes of the Miscellaneous Crenarchaeotic Group (MCG): implications for physiology and evolution of marine sedimentary archaea.</title>
        <authorList>
            <person name="Li P.Y."/>
            <person name="Xie B.B."/>
            <person name="Zhang X.Y."/>
            <person name="Qin Q.L."/>
            <person name="Dang H.Y."/>
            <person name="Wang X.M."/>
            <person name="Chen X.L."/>
            <person name="Yu J."/>
            <person name="Zhang Y.Z."/>
        </authorList>
    </citation>
    <scope>NUCLEOTIDE SEQUENCE</scope>
</reference>
<evidence type="ECO:0000259" key="1">
    <source>
        <dbReference type="Pfam" id="PF21688"/>
    </source>
</evidence>
<feature type="domain" description="FAD-dependent protein C-terminal" evidence="1">
    <location>
        <begin position="224"/>
        <end position="402"/>
    </location>
</feature>
<dbReference type="PIRSF" id="PIRSF038984">
    <property type="entry name" value="FAD_binding_protein"/>
    <property type="match status" value="1"/>
</dbReference>